<organism evidence="1 2">
    <name type="scientific">Parasponia andersonii</name>
    <name type="common">Sponia andersonii</name>
    <dbReference type="NCBI Taxonomy" id="3476"/>
    <lineage>
        <taxon>Eukaryota</taxon>
        <taxon>Viridiplantae</taxon>
        <taxon>Streptophyta</taxon>
        <taxon>Embryophyta</taxon>
        <taxon>Tracheophyta</taxon>
        <taxon>Spermatophyta</taxon>
        <taxon>Magnoliopsida</taxon>
        <taxon>eudicotyledons</taxon>
        <taxon>Gunneridae</taxon>
        <taxon>Pentapetalae</taxon>
        <taxon>rosids</taxon>
        <taxon>fabids</taxon>
        <taxon>Rosales</taxon>
        <taxon>Cannabaceae</taxon>
        <taxon>Parasponia</taxon>
    </lineage>
</organism>
<protein>
    <submittedName>
        <fullName evidence="1">Uncharacterized protein</fullName>
    </submittedName>
</protein>
<feature type="non-terminal residue" evidence="1">
    <location>
        <position position="1"/>
    </location>
</feature>
<sequence>SLGTPYVASLLHEVSYNSTRRGRQQSNCGVHYARGTVPVEIFLAQKFHGPSVNFLVHPRTGSSDYAAFFFVNGPEPHHVTMISFHSPLMNIASK</sequence>
<comment type="caution">
    <text evidence="1">The sequence shown here is derived from an EMBL/GenBank/DDBJ whole genome shotgun (WGS) entry which is preliminary data.</text>
</comment>
<name>A0A2P5BUQ3_PARAD</name>
<dbReference type="Proteomes" id="UP000237105">
    <property type="component" value="Unassembled WGS sequence"/>
</dbReference>
<evidence type="ECO:0000313" key="2">
    <source>
        <dbReference type="Proteomes" id="UP000237105"/>
    </source>
</evidence>
<accession>A0A2P5BUQ3</accession>
<keyword evidence="2" id="KW-1185">Reference proteome</keyword>
<reference evidence="2" key="1">
    <citation type="submission" date="2016-06" db="EMBL/GenBank/DDBJ databases">
        <title>Parallel loss of symbiosis genes in relatives of nitrogen-fixing non-legume Parasponia.</title>
        <authorList>
            <person name="Van Velzen R."/>
            <person name="Holmer R."/>
            <person name="Bu F."/>
            <person name="Rutten L."/>
            <person name="Van Zeijl A."/>
            <person name="Liu W."/>
            <person name="Santuari L."/>
            <person name="Cao Q."/>
            <person name="Sharma T."/>
            <person name="Shen D."/>
            <person name="Roswanjaya Y."/>
            <person name="Wardhani T."/>
            <person name="Kalhor M.S."/>
            <person name="Jansen J."/>
            <person name="Van den Hoogen J."/>
            <person name="Gungor B."/>
            <person name="Hartog M."/>
            <person name="Hontelez J."/>
            <person name="Verver J."/>
            <person name="Yang W.-C."/>
            <person name="Schijlen E."/>
            <person name="Repin R."/>
            <person name="Schilthuizen M."/>
            <person name="Schranz E."/>
            <person name="Heidstra R."/>
            <person name="Miyata K."/>
            <person name="Fedorova E."/>
            <person name="Kohlen W."/>
            <person name="Bisseling T."/>
            <person name="Smit S."/>
            <person name="Geurts R."/>
        </authorList>
    </citation>
    <scope>NUCLEOTIDE SEQUENCE [LARGE SCALE GENOMIC DNA]</scope>
    <source>
        <strain evidence="2">cv. WU1-14</strain>
    </source>
</reference>
<dbReference type="AlphaFoldDB" id="A0A2P5BUQ3"/>
<proteinExistence type="predicted"/>
<gene>
    <name evidence="1" type="ORF">PanWU01x14_209090</name>
</gene>
<evidence type="ECO:0000313" key="1">
    <source>
        <dbReference type="EMBL" id="PON52511.1"/>
    </source>
</evidence>
<dbReference type="EMBL" id="JXTB01000218">
    <property type="protein sequence ID" value="PON52511.1"/>
    <property type="molecule type" value="Genomic_DNA"/>
</dbReference>